<accession>A0ABV6SB77</accession>
<sequence>MPNEMIEIMTSLSLVMREETERLERRERVLDLASLASAKARLVAQLEETLARRNRREPAWTERMDAETRERLADCLGELRVASLANAAVLERQIELSMEMMTAIADEAKRLTGKRSYTYGASGDMARIDAATPISFNGEY</sequence>
<comment type="caution">
    <text evidence="1">The sequence shown here is derived from an EMBL/GenBank/DDBJ whole genome shotgun (WGS) entry which is preliminary data.</text>
</comment>
<evidence type="ECO:0000313" key="2">
    <source>
        <dbReference type="Proteomes" id="UP001589858"/>
    </source>
</evidence>
<dbReference type="Proteomes" id="UP001589858">
    <property type="component" value="Unassembled WGS sequence"/>
</dbReference>
<proteinExistence type="predicted"/>
<gene>
    <name evidence="1" type="ORF">ACFFF8_18055</name>
</gene>
<dbReference type="EMBL" id="JBHLTM010000070">
    <property type="protein sequence ID" value="MFC0686492.1"/>
    <property type="molecule type" value="Genomic_DNA"/>
</dbReference>
<keyword evidence="1" id="KW-0966">Cell projection</keyword>
<protein>
    <submittedName>
        <fullName evidence="1">Flagellar biosynthesis protein FlgN</fullName>
    </submittedName>
</protein>
<reference evidence="1 2" key="1">
    <citation type="submission" date="2024-09" db="EMBL/GenBank/DDBJ databases">
        <authorList>
            <person name="Sun Q."/>
            <person name="Mori K."/>
        </authorList>
    </citation>
    <scope>NUCLEOTIDE SEQUENCE [LARGE SCALE GENOMIC DNA]</scope>
    <source>
        <strain evidence="1 2">CICC 11035S</strain>
    </source>
</reference>
<name>A0ABV6SB77_9SPHN</name>
<organism evidence="1 2">
    <name type="scientific">Novosphingobium clariflavum</name>
    <dbReference type="NCBI Taxonomy" id="2029884"/>
    <lineage>
        <taxon>Bacteria</taxon>
        <taxon>Pseudomonadati</taxon>
        <taxon>Pseudomonadota</taxon>
        <taxon>Alphaproteobacteria</taxon>
        <taxon>Sphingomonadales</taxon>
        <taxon>Sphingomonadaceae</taxon>
        <taxon>Novosphingobium</taxon>
    </lineage>
</organism>
<keyword evidence="1" id="KW-0282">Flagellum</keyword>
<evidence type="ECO:0000313" key="1">
    <source>
        <dbReference type="EMBL" id="MFC0686492.1"/>
    </source>
</evidence>
<keyword evidence="2" id="KW-1185">Reference proteome</keyword>
<dbReference type="RefSeq" id="WP_267222549.1">
    <property type="nucleotide sequence ID" value="NZ_JAPCWC010000016.1"/>
</dbReference>
<keyword evidence="1" id="KW-0969">Cilium</keyword>